<name>A0A846QWH4_9FLAO</name>
<evidence type="ECO:0000256" key="1">
    <source>
        <dbReference type="SAM" id="Phobius"/>
    </source>
</evidence>
<keyword evidence="3" id="KW-1185">Reference proteome</keyword>
<organism evidence="2 3">
    <name type="scientific">Saonia flava</name>
    <dbReference type="NCBI Taxonomy" id="523696"/>
    <lineage>
        <taxon>Bacteria</taxon>
        <taxon>Pseudomonadati</taxon>
        <taxon>Bacteroidota</taxon>
        <taxon>Flavobacteriia</taxon>
        <taxon>Flavobacteriales</taxon>
        <taxon>Flavobacteriaceae</taxon>
        <taxon>Saonia</taxon>
    </lineage>
</organism>
<evidence type="ECO:0000313" key="3">
    <source>
        <dbReference type="Proteomes" id="UP000590442"/>
    </source>
</evidence>
<dbReference type="AlphaFoldDB" id="A0A846QWH4"/>
<protein>
    <submittedName>
        <fullName evidence="2">Uncharacterized protein</fullName>
    </submittedName>
</protein>
<keyword evidence="1" id="KW-1133">Transmembrane helix</keyword>
<proteinExistence type="predicted"/>
<keyword evidence="1" id="KW-0472">Membrane</keyword>
<dbReference type="EMBL" id="JAATJJ010000002">
    <property type="protein sequence ID" value="NJB72328.1"/>
    <property type="molecule type" value="Genomic_DNA"/>
</dbReference>
<reference evidence="2 3" key="1">
    <citation type="submission" date="2020-03" db="EMBL/GenBank/DDBJ databases">
        <title>Genomic Encyclopedia of Type Strains, Phase IV (KMG-IV): sequencing the most valuable type-strain genomes for metagenomic binning, comparative biology and taxonomic classification.</title>
        <authorList>
            <person name="Goeker M."/>
        </authorList>
    </citation>
    <scope>NUCLEOTIDE SEQUENCE [LARGE SCALE GENOMIC DNA]</scope>
    <source>
        <strain evidence="2 3">DSM 29762</strain>
    </source>
</reference>
<sequence>MKEAKFEKIVEKYKKGESTLSEESFLFNNAKNSGPSLEAWSTFIKKNKTEAPKDLNERLWQSFQTKKAKKRRLFVKIMGAAASIILLVSFFFGNLEKEEQSYSEKERLLNQALAMFDSNEEEDIQHTIFYENEMIIVYLTIEKSNQKIENH</sequence>
<dbReference type="RefSeq" id="WP_167965246.1">
    <property type="nucleotide sequence ID" value="NZ_JAATJJ010000002.1"/>
</dbReference>
<comment type="caution">
    <text evidence="2">The sequence shown here is derived from an EMBL/GenBank/DDBJ whole genome shotgun (WGS) entry which is preliminary data.</text>
</comment>
<feature type="transmembrane region" description="Helical" evidence="1">
    <location>
        <begin position="73"/>
        <end position="93"/>
    </location>
</feature>
<gene>
    <name evidence="2" type="ORF">GGR42_002819</name>
</gene>
<dbReference type="Proteomes" id="UP000590442">
    <property type="component" value="Unassembled WGS sequence"/>
</dbReference>
<evidence type="ECO:0000313" key="2">
    <source>
        <dbReference type="EMBL" id="NJB72328.1"/>
    </source>
</evidence>
<keyword evidence="1" id="KW-0812">Transmembrane</keyword>
<accession>A0A846QWH4</accession>